<dbReference type="AlphaFoldDB" id="A0A4P9WCT1"/>
<evidence type="ECO:0000313" key="4">
    <source>
        <dbReference type="Proteomes" id="UP000269721"/>
    </source>
</evidence>
<sequence length="342" mass="36364">MASVELSLAAAGSTYLLIVGTRHFFSIGAAPSTARYLPIATTPAATDNHVDEPTEKDRIREERATRDAATASDTLRLRCLIRNLLAFQLPALAASVALAVGSLVLALRRGEVAVVIGSEAAAAVSWVFAIAVTYFHFRVLASAAPGDTRAPSPVNISHFYIAYLAVAAFNLRNAPSGGQRITLIAQVIISAYLLFTDGTLLYADTRASAFAATLERNAHGRVRRYYGPVSGEDPGGGGVRLGHIGGADVNRLAPPKVCPEISAGLLSRYTYSYVTPLLEEAVNVPLEHQDIWDLNPIDDAANIEAGFKKIRATGKSLSASLSSYLSPVVLGQIALYRPLYAQ</sequence>
<keyword evidence="2" id="KW-0812">Transmembrane</keyword>
<dbReference type="EMBL" id="KZ995611">
    <property type="protein sequence ID" value="RKO90324.1"/>
    <property type="molecule type" value="Genomic_DNA"/>
</dbReference>
<organism evidence="3 4">
    <name type="scientific">Blyttiomyces helicus</name>
    <dbReference type="NCBI Taxonomy" id="388810"/>
    <lineage>
        <taxon>Eukaryota</taxon>
        <taxon>Fungi</taxon>
        <taxon>Fungi incertae sedis</taxon>
        <taxon>Chytridiomycota</taxon>
        <taxon>Chytridiomycota incertae sedis</taxon>
        <taxon>Chytridiomycetes</taxon>
        <taxon>Chytridiomycetes incertae sedis</taxon>
        <taxon>Blyttiomyces</taxon>
    </lineage>
</organism>
<keyword evidence="2" id="KW-1133">Transmembrane helix</keyword>
<reference evidence="4" key="1">
    <citation type="journal article" date="2018" name="Nat. Microbiol.">
        <title>Leveraging single-cell genomics to expand the fungal tree of life.</title>
        <authorList>
            <person name="Ahrendt S.R."/>
            <person name="Quandt C.A."/>
            <person name="Ciobanu D."/>
            <person name="Clum A."/>
            <person name="Salamov A."/>
            <person name="Andreopoulos B."/>
            <person name="Cheng J.F."/>
            <person name="Woyke T."/>
            <person name="Pelin A."/>
            <person name="Henrissat B."/>
            <person name="Reynolds N.K."/>
            <person name="Benny G.L."/>
            <person name="Smith M.E."/>
            <person name="James T.Y."/>
            <person name="Grigoriev I.V."/>
        </authorList>
    </citation>
    <scope>NUCLEOTIDE SEQUENCE [LARGE SCALE GENOMIC DNA]</scope>
</reference>
<feature type="transmembrane region" description="Helical" evidence="2">
    <location>
        <begin position="85"/>
        <end position="105"/>
    </location>
</feature>
<gene>
    <name evidence="3" type="ORF">BDK51DRAFT_37316</name>
</gene>
<dbReference type="OrthoDB" id="2162868at2759"/>
<protein>
    <submittedName>
        <fullName evidence="3">Uncharacterized protein</fullName>
    </submittedName>
</protein>
<keyword evidence="2" id="KW-0472">Membrane</keyword>
<keyword evidence="4" id="KW-1185">Reference proteome</keyword>
<feature type="transmembrane region" description="Helical" evidence="2">
    <location>
        <begin position="183"/>
        <end position="203"/>
    </location>
</feature>
<evidence type="ECO:0000256" key="2">
    <source>
        <dbReference type="SAM" id="Phobius"/>
    </source>
</evidence>
<dbReference type="Proteomes" id="UP000269721">
    <property type="component" value="Unassembled WGS sequence"/>
</dbReference>
<evidence type="ECO:0000313" key="3">
    <source>
        <dbReference type="EMBL" id="RKO90324.1"/>
    </source>
</evidence>
<feature type="compositionally biased region" description="Basic and acidic residues" evidence="1">
    <location>
        <begin position="48"/>
        <end position="65"/>
    </location>
</feature>
<feature type="transmembrane region" description="Helical" evidence="2">
    <location>
        <begin position="112"/>
        <end position="135"/>
    </location>
</feature>
<name>A0A4P9WCT1_9FUNG</name>
<evidence type="ECO:0000256" key="1">
    <source>
        <dbReference type="SAM" id="MobiDB-lite"/>
    </source>
</evidence>
<feature type="transmembrane region" description="Helical" evidence="2">
    <location>
        <begin position="155"/>
        <end position="171"/>
    </location>
</feature>
<feature type="region of interest" description="Disordered" evidence="1">
    <location>
        <begin position="45"/>
        <end position="65"/>
    </location>
</feature>
<proteinExistence type="predicted"/>
<accession>A0A4P9WCT1</accession>